<dbReference type="RefSeq" id="WP_013776192.1">
    <property type="nucleotide sequence ID" value="NC_015518.1"/>
</dbReference>
<dbReference type="OMA" id="IRADSNF"/>
<sequence>MRKVRIIELGHFYRYTLKNKWLIKIENKNINFIKNDPIGFVVLDENKQRVGKVLDIIGNVNSPYALVEPFPHYNPPKEVYIELVEKVRRK</sequence>
<dbReference type="InterPro" id="IPR038664">
    <property type="entry name" value="Gar1/Naf1_Cbf5-bd_sf"/>
</dbReference>
<dbReference type="Proteomes" id="UP000245638">
    <property type="component" value="Unassembled WGS sequence"/>
</dbReference>
<evidence type="ECO:0000313" key="1">
    <source>
        <dbReference type="EMBL" id="PVU73961.1"/>
    </source>
</evidence>
<protein>
    <submittedName>
        <fullName evidence="1">H/ACA RNA-protein complex protein Gar1</fullName>
    </submittedName>
</protein>
<accession>A0A2T9X1N7</accession>
<dbReference type="InterPro" id="IPR009000">
    <property type="entry name" value="Transl_B-barrel_sf"/>
</dbReference>
<gene>
    <name evidence="1" type="ORF">DDW13_09415</name>
</gene>
<organism evidence="1 2">
    <name type="scientific">Acidianus hospitalis</name>
    <dbReference type="NCBI Taxonomy" id="563177"/>
    <lineage>
        <taxon>Archaea</taxon>
        <taxon>Thermoproteota</taxon>
        <taxon>Thermoprotei</taxon>
        <taxon>Sulfolobales</taxon>
        <taxon>Sulfolobaceae</taxon>
        <taxon>Acidianus</taxon>
    </lineage>
</organism>
<dbReference type="EMBL" id="QEFD01000236">
    <property type="protein sequence ID" value="PVU73961.1"/>
    <property type="molecule type" value="Genomic_DNA"/>
</dbReference>
<dbReference type="SUPFAM" id="SSF50447">
    <property type="entry name" value="Translation proteins"/>
    <property type="match status" value="1"/>
</dbReference>
<comment type="caution">
    <text evidence="1">The sequence shown here is derived from an EMBL/GenBank/DDBJ whole genome shotgun (WGS) entry which is preliminary data.</text>
</comment>
<proteinExistence type="predicted"/>
<evidence type="ECO:0000313" key="2">
    <source>
        <dbReference type="Proteomes" id="UP000245638"/>
    </source>
</evidence>
<reference evidence="1 2" key="1">
    <citation type="journal article" date="2015" name="Appl. Environ. Microbiol.">
        <title>Nanoarchaeota, Their Sulfolobales Host, and Nanoarchaeota Virus Distribution across Yellowstone National Park Hot Springs.</title>
        <authorList>
            <person name="Munson-McGee J.H."/>
            <person name="Field E.K."/>
            <person name="Bateson M."/>
            <person name="Rooney C."/>
            <person name="Stepanauskas R."/>
            <person name="Young M.J."/>
        </authorList>
    </citation>
    <scope>NUCLEOTIDE SEQUENCE [LARGE SCALE GENOMIC DNA]</scope>
    <source>
        <strain evidence="1">SCGC AC-742_N10</strain>
    </source>
</reference>
<dbReference type="Gene3D" id="2.40.10.230">
    <property type="entry name" value="Probable tRNA pseudouridine synthase domain"/>
    <property type="match status" value="1"/>
</dbReference>
<name>A0A2T9X1N7_9CREN</name>
<dbReference type="AlphaFoldDB" id="A0A2T9X1N7"/>